<dbReference type="GO" id="GO:0046872">
    <property type="term" value="F:metal ion binding"/>
    <property type="evidence" value="ECO:0007669"/>
    <property type="project" value="UniProtKB-KW"/>
</dbReference>
<feature type="region of interest" description="Disordered" evidence="11">
    <location>
        <begin position="560"/>
        <end position="600"/>
    </location>
</feature>
<evidence type="ECO:0000256" key="6">
    <source>
        <dbReference type="ARBA" id="ARBA00022741"/>
    </source>
</evidence>
<keyword evidence="7" id="KW-0067">ATP-binding</keyword>
<comment type="similarity">
    <text evidence="2">Belongs to the SELO family.</text>
</comment>
<comment type="cofactor">
    <cofactor evidence="1">
        <name>Mg(2+)</name>
        <dbReference type="ChEBI" id="CHEBI:18420"/>
    </cofactor>
</comment>
<dbReference type="GO" id="GO:0005524">
    <property type="term" value="F:ATP binding"/>
    <property type="evidence" value="ECO:0007669"/>
    <property type="project" value="UniProtKB-KW"/>
</dbReference>
<keyword evidence="3" id="KW-0808">Transferase</keyword>
<evidence type="ECO:0000256" key="4">
    <source>
        <dbReference type="ARBA" id="ARBA00022695"/>
    </source>
</evidence>
<sequence>MSTLKNLKFVNLALKTLPLDTEKENYVRQVPGACFSRVGLTPVENPTLVAASIPALGLLDITESDVESEDFAEYFAGNKLLPGSETAAHCYCGHQFGYFSGQLGDGAAMYLGEVLNKKGERWEIQLKGSGKTPYSRHADGRKVLRSTIREFLCSEAIHNLGIPTTRAGTCVTSDSLVVRDIFYDGHPIEERCSIVLRIAPTFLRFGSFEIFKQTDRETGRKGPSVGRQDILVTMLDYTIKNLYPEIWQAHNSDKETMYVEFYKDVVRRTARLVAKWQCVGWCHGVLNTDNMSIVGVTIDYGPYGFMDAYDPGYVCNASDDSARYSYQKQPEICKWNCKKLAEAIQGAVPMSKTEPEMYGIYDEVYSTEYTKGMRNKLGLLNKQLAEDGKLVESLMDTMHKTGADFTNCFRCLSRVPLPGESTFDSSVKEVIEYILSQCATVEEMKLTCKPRMDPRQFQMFLMLMETNPGMLPALGRGFIAVQQELERLEKRKELEEKTEDSQREENMKLWQSWFDEYKTRLEKELEGITDVIEANTKRKDVMNSSNPSENMDLTGIDHTHKEASEYSTSTKDEEKVEGAKGNSYSDKGSNSCQTSHVGLLYDGKPPDWSVDLRVT</sequence>
<proteinExistence type="inferred from homology"/>
<feature type="compositionally biased region" description="Polar residues" evidence="11">
    <location>
        <begin position="582"/>
        <end position="596"/>
    </location>
</feature>
<keyword evidence="6" id="KW-0547">Nucleotide-binding</keyword>
<accession>A0AA88YJU9</accession>
<evidence type="ECO:0000256" key="2">
    <source>
        <dbReference type="ARBA" id="ARBA00009747"/>
    </source>
</evidence>
<evidence type="ECO:0000256" key="9">
    <source>
        <dbReference type="ARBA" id="ARBA00031547"/>
    </source>
</evidence>
<keyword evidence="5" id="KW-0479">Metal-binding</keyword>
<dbReference type="NCBIfam" id="NF000658">
    <property type="entry name" value="PRK00029.1"/>
    <property type="match status" value="1"/>
</dbReference>
<reference evidence="12" key="1">
    <citation type="submission" date="2019-08" db="EMBL/GenBank/DDBJ databases">
        <title>The improved chromosome-level genome for the pearl oyster Pinctada fucata martensii using PacBio sequencing and Hi-C.</title>
        <authorList>
            <person name="Zheng Z."/>
        </authorList>
    </citation>
    <scope>NUCLEOTIDE SEQUENCE</scope>
    <source>
        <strain evidence="12">ZZ-2019</strain>
        <tissue evidence="12">Adductor muscle</tissue>
    </source>
</reference>
<evidence type="ECO:0000256" key="8">
    <source>
        <dbReference type="ARBA" id="ARBA00022842"/>
    </source>
</evidence>
<name>A0AA88YJU9_PINIB</name>
<gene>
    <name evidence="12" type="ORF">FSP39_014502</name>
</gene>
<keyword evidence="10" id="KW-0175">Coiled coil</keyword>
<keyword evidence="13" id="KW-1185">Reference proteome</keyword>
<keyword evidence="4" id="KW-0548">Nucleotidyltransferase</keyword>
<keyword evidence="8" id="KW-0460">Magnesium</keyword>
<evidence type="ECO:0000256" key="7">
    <source>
        <dbReference type="ARBA" id="ARBA00022840"/>
    </source>
</evidence>
<evidence type="ECO:0000256" key="5">
    <source>
        <dbReference type="ARBA" id="ARBA00022723"/>
    </source>
</evidence>
<comment type="caution">
    <text evidence="12">The sequence shown here is derived from an EMBL/GenBank/DDBJ whole genome shotgun (WGS) entry which is preliminary data.</text>
</comment>
<dbReference type="Pfam" id="PF02696">
    <property type="entry name" value="SelO"/>
    <property type="match status" value="1"/>
</dbReference>
<dbReference type="InterPro" id="IPR003846">
    <property type="entry name" value="SelO"/>
</dbReference>
<evidence type="ECO:0000313" key="13">
    <source>
        <dbReference type="Proteomes" id="UP001186944"/>
    </source>
</evidence>
<dbReference type="AlphaFoldDB" id="A0AA88YJU9"/>
<dbReference type="EMBL" id="VSWD01000003">
    <property type="protein sequence ID" value="KAK3106186.1"/>
    <property type="molecule type" value="Genomic_DNA"/>
</dbReference>
<evidence type="ECO:0000256" key="10">
    <source>
        <dbReference type="SAM" id="Coils"/>
    </source>
</evidence>
<evidence type="ECO:0000256" key="1">
    <source>
        <dbReference type="ARBA" id="ARBA00001946"/>
    </source>
</evidence>
<evidence type="ECO:0000256" key="11">
    <source>
        <dbReference type="SAM" id="MobiDB-lite"/>
    </source>
</evidence>
<dbReference type="PANTHER" id="PTHR12153:SF15">
    <property type="entry name" value="PROTEIN ADENYLYLTRANSFERASE SELO, MITOCHONDRIAL"/>
    <property type="match status" value="1"/>
</dbReference>
<dbReference type="GO" id="GO:0016779">
    <property type="term" value="F:nucleotidyltransferase activity"/>
    <property type="evidence" value="ECO:0007669"/>
    <property type="project" value="UniProtKB-KW"/>
</dbReference>
<evidence type="ECO:0000313" key="12">
    <source>
        <dbReference type="EMBL" id="KAK3106186.1"/>
    </source>
</evidence>
<protein>
    <recommendedName>
        <fullName evidence="9">Selenoprotein O</fullName>
    </recommendedName>
</protein>
<dbReference type="HAMAP" id="MF_00692">
    <property type="entry name" value="SelO"/>
    <property type="match status" value="1"/>
</dbReference>
<feature type="compositionally biased region" description="Basic and acidic residues" evidence="11">
    <location>
        <begin position="560"/>
        <end position="578"/>
    </location>
</feature>
<feature type="coiled-coil region" evidence="10">
    <location>
        <begin position="478"/>
        <end position="505"/>
    </location>
</feature>
<dbReference type="Proteomes" id="UP001186944">
    <property type="component" value="Unassembled WGS sequence"/>
</dbReference>
<organism evidence="12 13">
    <name type="scientific">Pinctada imbricata</name>
    <name type="common">Atlantic pearl-oyster</name>
    <name type="synonym">Pinctada martensii</name>
    <dbReference type="NCBI Taxonomy" id="66713"/>
    <lineage>
        <taxon>Eukaryota</taxon>
        <taxon>Metazoa</taxon>
        <taxon>Spiralia</taxon>
        <taxon>Lophotrochozoa</taxon>
        <taxon>Mollusca</taxon>
        <taxon>Bivalvia</taxon>
        <taxon>Autobranchia</taxon>
        <taxon>Pteriomorphia</taxon>
        <taxon>Pterioida</taxon>
        <taxon>Pterioidea</taxon>
        <taxon>Pteriidae</taxon>
        <taxon>Pinctada</taxon>
    </lineage>
</organism>
<dbReference type="PANTHER" id="PTHR12153">
    <property type="entry name" value="SELENOPROTEIN O"/>
    <property type="match status" value="1"/>
</dbReference>
<evidence type="ECO:0000256" key="3">
    <source>
        <dbReference type="ARBA" id="ARBA00022679"/>
    </source>
</evidence>